<organism evidence="1 2">
    <name type="scientific">Halodesulfovibrio spirochaetisodalis</name>
    <dbReference type="NCBI Taxonomy" id="1560234"/>
    <lineage>
        <taxon>Bacteria</taxon>
        <taxon>Pseudomonadati</taxon>
        <taxon>Thermodesulfobacteriota</taxon>
        <taxon>Desulfovibrionia</taxon>
        <taxon>Desulfovibrionales</taxon>
        <taxon>Desulfovibrionaceae</taxon>
        <taxon>Halodesulfovibrio</taxon>
    </lineage>
</organism>
<dbReference type="AlphaFoldDB" id="A0A1B7XB06"/>
<name>A0A1B7XB06_9BACT</name>
<proteinExistence type="predicted"/>
<keyword evidence="2" id="KW-1185">Reference proteome</keyword>
<evidence type="ECO:0000313" key="1">
    <source>
        <dbReference type="EMBL" id="OBQ46552.1"/>
    </source>
</evidence>
<dbReference type="EMBL" id="JXMS01000021">
    <property type="protein sequence ID" value="OBQ46552.1"/>
    <property type="molecule type" value="Genomic_DNA"/>
</dbReference>
<evidence type="ECO:0000313" key="2">
    <source>
        <dbReference type="Proteomes" id="UP000091979"/>
    </source>
</evidence>
<comment type="caution">
    <text evidence="1">The sequence shown here is derived from an EMBL/GenBank/DDBJ whole genome shotgun (WGS) entry which is preliminary data.</text>
</comment>
<dbReference type="PATRIC" id="fig|1560234.3.peg.1429"/>
<reference evidence="1 2" key="1">
    <citation type="submission" date="2015-01" db="EMBL/GenBank/DDBJ databases">
        <title>Desulfovibrio sp. JC271 draft genome sequence.</title>
        <authorList>
            <person name="Shivani Y."/>
            <person name="Subhash Y."/>
            <person name="Sasikala C."/>
            <person name="Ramana C.V."/>
        </authorList>
    </citation>
    <scope>NUCLEOTIDE SEQUENCE [LARGE SCALE GENOMIC DNA]</scope>
    <source>
        <strain evidence="1 2">JC271</strain>
    </source>
</reference>
<protein>
    <submittedName>
        <fullName evidence="1">Uncharacterized protein</fullName>
    </submittedName>
</protein>
<dbReference type="Proteomes" id="UP000091979">
    <property type="component" value="Unassembled WGS sequence"/>
</dbReference>
<gene>
    <name evidence="1" type="ORF">SP90_11685</name>
</gene>
<sequence>MLQTQGKLKHDVNTIIDRICVHDIGQSFPVFFVLLFRKKKSNTFVYGCMNNVLVLMWKRNVEEFAAANLK</sequence>
<accession>A0A1B7XB06</accession>